<organism evidence="1 2">
    <name type="scientific">Serratia phage Parlo</name>
    <dbReference type="NCBI Taxonomy" id="2557554"/>
    <lineage>
        <taxon>Viruses</taxon>
        <taxon>Duplodnaviria</taxon>
        <taxon>Heunggongvirae</taxon>
        <taxon>Uroviricota</taxon>
        <taxon>Caudoviricetes</taxon>
        <taxon>Parlovirus</taxon>
        <taxon>Parlovirus parlo</taxon>
    </lineage>
</organism>
<dbReference type="Pfam" id="PF16786">
    <property type="entry name" value="RecA_dep_nuc"/>
    <property type="match status" value="1"/>
</dbReference>
<dbReference type="InterPro" id="IPR031875">
    <property type="entry name" value="RecA_dep_nuc"/>
</dbReference>
<keyword evidence="2" id="KW-1185">Reference proteome</keyword>
<protein>
    <submittedName>
        <fullName evidence="1">RecA-dependent nuclease family protein</fullName>
    </submittedName>
</protein>
<reference evidence="2" key="1">
    <citation type="submission" date="2019-03" db="EMBL/GenBank/DDBJ databases">
        <authorList>
            <person name="Bockoven R."/>
            <person name="Gutierrez J."/>
            <person name="Newkirk H."/>
            <person name="Liu M."/>
            <person name="Ramsey J."/>
            <person name="Cahill J."/>
        </authorList>
    </citation>
    <scope>NUCLEOTIDE SEQUENCE [LARGE SCALE GENOMIC DNA]</scope>
</reference>
<accession>A0A482MG22</accession>
<evidence type="ECO:0000313" key="1">
    <source>
        <dbReference type="EMBL" id="QBQ72168.1"/>
    </source>
</evidence>
<dbReference type="EMBL" id="MK618715">
    <property type="protein sequence ID" value="QBQ72168.1"/>
    <property type="molecule type" value="Genomic_DNA"/>
</dbReference>
<dbReference type="Gene3D" id="3.30.40.190">
    <property type="match status" value="1"/>
</dbReference>
<dbReference type="Proteomes" id="UP000307326">
    <property type="component" value="Segment"/>
</dbReference>
<name>A0A482MG22_9CAUD</name>
<sequence>MATKHRTKSDNEWMGLITDLGCIACLVQGTPGTPGEVHHIRAGVGRGQRSEHKESICLCPAHHRGTDHPRTPSIHMARRAFIWKFGTEQELMERTLQELGLAVS</sequence>
<proteinExistence type="predicted"/>
<evidence type="ECO:0000313" key="2">
    <source>
        <dbReference type="Proteomes" id="UP000307326"/>
    </source>
</evidence>
<gene>
    <name evidence="1" type="ORF">CPT_Parlo_019</name>
</gene>